<feature type="non-terminal residue" evidence="2">
    <location>
        <position position="1"/>
    </location>
</feature>
<evidence type="ECO:0000256" key="1">
    <source>
        <dbReference type="SAM" id="MobiDB-lite"/>
    </source>
</evidence>
<gene>
    <name evidence="2" type="ORF">CC77DRAFT_951459</name>
</gene>
<dbReference type="RefSeq" id="XP_018378635.1">
    <property type="nucleotide sequence ID" value="XM_018535383.1"/>
</dbReference>
<proteinExistence type="predicted"/>
<dbReference type="GeneID" id="29120977"/>
<dbReference type="EMBL" id="KV441523">
    <property type="protein sequence ID" value="OAG13214.1"/>
    <property type="molecule type" value="Genomic_DNA"/>
</dbReference>
<feature type="region of interest" description="Disordered" evidence="1">
    <location>
        <begin position="1"/>
        <end position="20"/>
    </location>
</feature>
<evidence type="ECO:0000313" key="2">
    <source>
        <dbReference type="EMBL" id="OAG13214.1"/>
    </source>
</evidence>
<keyword evidence="3" id="KW-1185">Reference proteome</keyword>
<dbReference type="VEuPathDB" id="FungiDB:CC77DRAFT_951459"/>
<organism evidence="2 3">
    <name type="scientific">Alternaria alternata</name>
    <name type="common">Alternaria rot fungus</name>
    <name type="synonym">Torula alternata</name>
    <dbReference type="NCBI Taxonomy" id="5599"/>
    <lineage>
        <taxon>Eukaryota</taxon>
        <taxon>Fungi</taxon>
        <taxon>Dikarya</taxon>
        <taxon>Ascomycota</taxon>
        <taxon>Pezizomycotina</taxon>
        <taxon>Dothideomycetes</taxon>
        <taxon>Pleosporomycetidae</taxon>
        <taxon>Pleosporales</taxon>
        <taxon>Pleosporineae</taxon>
        <taxon>Pleosporaceae</taxon>
        <taxon>Alternaria</taxon>
        <taxon>Alternaria sect. Alternaria</taxon>
        <taxon>Alternaria alternata complex</taxon>
    </lineage>
</organism>
<reference evidence="2 3" key="1">
    <citation type="submission" date="2016-05" db="EMBL/GenBank/DDBJ databases">
        <title>Comparative analysis of secretome profiles of manganese(II)-oxidizing ascomycete fungi.</title>
        <authorList>
            <consortium name="DOE Joint Genome Institute"/>
            <person name="Zeiner C.A."/>
            <person name="Purvine S.O."/>
            <person name="Zink E.M."/>
            <person name="Wu S."/>
            <person name="Pasa-Tolic L."/>
            <person name="Chaput D.L."/>
            <person name="Haridas S."/>
            <person name="Grigoriev I.V."/>
            <person name="Santelli C.M."/>
            <person name="Hansel C.M."/>
        </authorList>
    </citation>
    <scope>NUCLEOTIDE SEQUENCE [LARGE SCALE GENOMIC DNA]</scope>
    <source>
        <strain evidence="2 3">SRC1lrK2f</strain>
    </source>
</reference>
<name>A0A177D0K3_ALTAL</name>
<sequence length="53" mass="6322">IVDKRKINNIAKGKRPSHKNSFKTRRVLEKRVTPNILKEYKDFEHLFAEVVDD</sequence>
<dbReference type="KEGG" id="aalt:CC77DRAFT_951459"/>
<dbReference type="Proteomes" id="UP000077248">
    <property type="component" value="Unassembled WGS sequence"/>
</dbReference>
<protein>
    <submittedName>
        <fullName evidence="2">Uncharacterized protein</fullName>
    </submittedName>
</protein>
<dbReference type="AlphaFoldDB" id="A0A177D0K3"/>
<accession>A0A177D0K3</accession>
<evidence type="ECO:0000313" key="3">
    <source>
        <dbReference type="Proteomes" id="UP000077248"/>
    </source>
</evidence>